<sequence>MSTPEPPSNAGPAVPPAPAATPAATGAPAAADVKPAKPAGPLPGHAPRAPLPPLEGWRGALEHTGLPRSWLNAKPRMPSRNWCIFLTVVGTISYMYYDDRRQCKQIRQEYIDKVEYLSKQQMSGSLDIPRKVTVYGARWPEDDESDRALRHFRKYVKPYLVAAAIDYDQVHAPLYGSISRIVHANTLRKRRQALGLEAPDELISLPGQLDPATAAQRELEGGTILVGRPALKEYLSGLRAGWSGGVGEWSWEKDVTEDIKNDGVFDEPVMEAEQAPAAAAAAADVAAPAPSTTAPSHTNLSFLARPLPSAVPPQQGGQQQPIAIPEHLHAAPAQLPAQPPILLVPFVNHLGFKQIPHMIYDFFTERKRVKAGAEAAYALIMSQTRPMDEADSNFGIEAEQYYKKQYNQVPERNKKAQDEYYTELAKRIESARQFARGERDLTDDEKKSDKPIVTEEDLRAERLKRELRWHGGLEGWNIVKPATPVAWQPEWDGWLRVFEQPSEVPEIDD</sequence>
<evidence type="ECO:0000256" key="4">
    <source>
        <dbReference type="ARBA" id="ARBA00022448"/>
    </source>
</evidence>
<dbReference type="Pfam" id="PF11711">
    <property type="entry name" value="Tim54"/>
    <property type="match status" value="1"/>
</dbReference>
<accession>A0A427Y0V4</accession>
<evidence type="ECO:0000313" key="14">
    <source>
        <dbReference type="Proteomes" id="UP000279236"/>
    </source>
</evidence>
<comment type="similarity">
    <text evidence="2">Belongs to the TIM54 family.</text>
</comment>
<feature type="region of interest" description="Disordered" evidence="12">
    <location>
        <begin position="1"/>
        <end position="50"/>
    </location>
</feature>
<keyword evidence="9" id="KW-0811">Translocation</keyword>
<gene>
    <name evidence="13" type="primary">TIM54</name>
    <name evidence="13" type="ORF">EHS24_006231</name>
</gene>
<feature type="compositionally biased region" description="Pro residues" evidence="12">
    <location>
        <begin position="1"/>
        <end position="19"/>
    </location>
</feature>
<dbReference type="GO" id="GO:0005743">
    <property type="term" value="C:mitochondrial inner membrane"/>
    <property type="evidence" value="ECO:0007669"/>
    <property type="project" value="UniProtKB-SubCell"/>
</dbReference>
<organism evidence="13 14">
    <name type="scientific">Apiotrichum porosum</name>
    <dbReference type="NCBI Taxonomy" id="105984"/>
    <lineage>
        <taxon>Eukaryota</taxon>
        <taxon>Fungi</taxon>
        <taxon>Dikarya</taxon>
        <taxon>Basidiomycota</taxon>
        <taxon>Agaricomycotina</taxon>
        <taxon>Tremellomycetes</taxon>
        <taxon>Trichosporonales</taxon>
        <taxon>Trichosporonaceae</taxon>
        <taxon>Apiotrichum</taxon>
    </lineage>
</organism>
<evidence type="ECO:0000256" key="7">
    <source>
        <dbReference type="ARBA" id="ARBA00022927"/>
    </source>
</evidence>
<proteinExistence type="inferred from homology"/>
<dbReference type="OrthoDB" id="5598305at2759"/>
<keyword evidence="4" id="KW-0813">Transport</keyword>
<comment type="subcellular location">
    <subcellularLocation>
        <location evidence="1">Mitochondrion inner membrane</location>
        <topology evidence="1">Single-pass membrane protein</topology>
    </subcellularLocation>
</comment>
<dbReference type="GO" id="GO:0015031">
    <property type="term" value="P:protein transport"/>
    <property type="evidence" value="ECO:0007669"/>
    <property type="project" value="UniProtKB-KW"/>
</dbReference>
<dbReference type="GeneID" id="39590774"/>
<evidence type="ECO:0000313" key="13">
    <source>
        <dbReference type="EMBL" id="RSH84707.1"/>
    </source>
</evidence>
<feature type="compositionally biased region" description="Low complexity" evidence="12">
    <location>
        <begin position="20"/>
        <end position="39"/>
    </location>
</feature>
<evidence type="ECO:0000256" key="12">
    <source>
        <dbReference type="SAM" id="MobiDB-lite"/>
    </source>
</evidence>
<dbReference type="STRING" id="105984.A0A427Y0V4"/>
<keyword evidence="7" id="KW-0653">Protein transport</keyword>
<keyword evidence="10" id="KW-0496">Mitochondrion</keyword>
<evidence type="ECO:0000256" key="3">
    <source>
        <dbReference type="ARBA" id="ARBA00020796"/>
    </source>
</evidence>
<dbReference type="Proteomes" id="UP000279236">
    <property type="component" value="Unassembled WGS sequence"/>
</dbReference>
<evidence type="ECO:0000256" key="5">
    <source>
        <dbReference type="ARBA" id="ARBA00022692"/>
    </source>
</evidence>
<comment type="caution">
    <text evidence="13">The sequence shown here is derived from an EMBL/GenBank/DDBJ whole genome shotgun (WGS) entry which is preliminary data.</text>
</comment>
<keyword evidence="5" id="KW-0812">Transmembrane</keyword>
<keyword evidence="14" id="KW-1185">Reference proteome</keyword>
<keyword evidence="11" id="KW-0472">Membrane</keyword>
<evidence type="ECO:0000256" key="6">
    <source>
        <dbReference type="ARBA" id="ARBA00022792"/>
    </source>
</evidence>
<dbReference type="RefSeq" id="XP_028478155.1">
    <property type="nucleotide sequence ID" value="XM_028621703.1"/>
</dbReference>
<reference evidence="13 14" key="1">
    <citation type="submission" date="2018-11" db="EMBL/GenBank/DDBJ databases">
        <title>Genome sequence of Apiotrichum porosum DSM 27194.</title>
        <authorList>
            <person name="Aliyu H."/>
            <person name="Gorte O."/>
            <person name="Ochsenreither K."/>
        </authorList>
    </citation>
    <scope>NUCLEOTIDE SEQUENCE [LARGE SCALE GENOMIC DNA]</scope>
    <source>
        <strain evidence="13 14">DSM 27194</strain>
    </source>
</reference>
<protein>
    <recommendedName>
        <fullName evidence="3">Mitochondrial import inner membrane translocase subunit TIM54</fullName>
    </recommendedName>
</protein>
<dbReference type="AlphaFoldDB" id="A0A427Y0V4"/>
<evidence type="ECO:0000256" key="2">
    <source>
        <dbReference type="ARBA" id="ARBA00006355"/>
    </source>
</evidence>
<name>A0A427Y0V4_9TREE</name>
<evidence type="ECO:0000256" key="8">
    <source>
        <dbReference type="ARBA" id="ARBA00022989"/>
    </source>
</evidence>
<evidence type="ECO:0000256" key="1">
    <source>
        <dbReference type="ARBA" id="ARBA00004434"/>
    </source>
</evidence>
<evidence type="ECO:0000256" key="11">
    <source>
        <dbReference type="ARBA" id="ARBA00023136"/>
    </source>
</evidence>
<keyword evidence="8" id="KW-1133">Transmembrane helix</keyword>
<evidence type="ECO:0000256" key="9">
    <source>
        <dbReference type="ARBA" id="ARBA00023010"/>
    </source>
</evidence>
<dbReference type="EMBL" id="RSCE01000003">
    <property type="protein sequence ID" value="RSH84707.1"/>
    <property type="molecule type" value="Genomic_DNA"/>
</dbReference>
<evidence type="ECO:0000256" key="10">
    <source>
        <dbReference type="ARBA" id="ARBA00023128"/>
    </source>
</evidence>
<keyword evidence="6" id="KW-0999">Mitochondrion inner membrane</keyword>
<dbReference type="InterPro" id="IPR021056">
    <property type="entry name" value="Mt_import_IM_translocase_Tim54"/>
</dbReference>